<evidence type="ECO:0000256" key="2">
    <source>
        <dbReference type="ARBA" id="ARBA00022448"/>
    </source>
</evidence>
<reference evidence="10 11" key="1">
    <citation type="submission" date="2017-06" db="EMBL/GenBank/DDBJ databases">
        <title>Complete genome of Helicobacter apodemus.</title>
        <authorList>
            <person name="Cho S."/>
        </authorList>
    </citation>
    <scope>NUCLEOTIDE SEQUENCE [LARGE SCALE GENOMIC DNA]</scope>
    <source>
        <strain evidence="11">SNUVETPUB-15-01</strain>
    </source>
</reference>
<feature type="transmembrane region" description="Helical" evidence="9">
    <location>
        <begin position="328"/>
        <end position="351"/>
    </location>
</feature>
<feature type="transmembrane region" description="Helical" evidence="9">
    <location>
        <begin position="80"/>
        <end position="97"/>
    </location>
</feature>
<evidence type="ECO:0000256" key="4">
    <source>
        <dbReference type="ARBA" id="ARBA00022519"/>
    </source>
</evidence>
<dbReference type="Pfam" id="PF04143">
    <property type="entry name" value="Sulf_transp"/>
    <property type="match status" value="2"/>
</dbReference>
<proteinExistence type="inferred from homology"/>
<dbReference type="AlphaFoldDB" id="A0A2U8FCC4"/>
<feature type="transmembrane region" description="Helical" evidence="9">
    <location>
        <begin position="263"/>
        <end position="287"/>
    </location>
</feature>
<name>A0A2U8FCC4_9HELI</name>
<keyword evidence="2" id="KW-0813">Transport</keyword>
<dbReference type="PANTHER" id="PTHR30574:SF1">
    <property type="entry name" value="SULPHUR TRANSPORT DOMAIN-CONTAINING PROTEIN"/>
    <property type="match status" value="1"/>
</dbReference>
<dbReference type="InterPro" id="IPR007272">
    <property type="entry name" value="Sulf_transp_TsuA/YedE"/>
</dbReference>
<gene>
    <name evidence="10" type="ORF">CDV25_03170</name>
</gene>
<dbReference type="EMBL" id="CP021886">
    <property type="protein sequence ID" value="AWI33872.1"/>
    <property type="molecule type" value="Genomic_DNA"/>
</dbReference>
<evidence type="ECO:0000256" key="6">
    <source>
        <dbReference type="ARBA" id="ARBA00022989"/>
    </source>
</evidence>
<dbReference type="Proteomes" id="UP000244890">
    <property type="component" value="Chromosome"/>
</dbReference>
<feature type="transmembrane region" description="Helical" evidence="9">
    <location>
        <begin position="147"/>
        <end position="170"/>
    </location>
</feature>
<dbReference type="NCBIfam" id="NF033796">
    <property type="entry name" value="selen_YedE_FdhT"/>
    <property type="match status" value="1"/>
</dbReference>
<evidence type="ECO:0000313" key="10">
    <source>
        <dbReference type="EMBL" id="AWI33872.1"/>
    </source>
</evidence>
<dbReference type="KEGG" id="had:CDV25_03170"/>
<evidence type="ECO:0000256" key="3">
    <source>
        <dbReference type="ARBA" id="ARBA00022475"/>
    </source>
</evidence>
<dbReference type="PANTHER" id="PTHR30574">
    <property type="entry name" value="INNER MEMBRANE PROTEIN YEDE"/>
    <property type="match status" value="1"/>
</dbReference>
<dbReference type="OrthoDB" id="9794165at2"/>
<feature type="transmembrane region" description="Helical" evidence="9">
    <location>
        <begin position="225"/>
        <end position="242"/>
    </location>
</feature>
<keyword evidence="4" id="KW-0997">Cell inner membrane</keyword>
<evidence type="ECO:0000256" key="9">
    <source>
        <dbReference type="SAM" id="Phobius"/>
    </source>
</evidence>
<keyword evidence="7 9" id="KW-0472">Membrane</keyword>
<sequence length="409" mass="45203">MFQIFKQNYLIRFWSPMPAVIALGVMAAYYFGLTGTYWAVTGEFTRWGGHILNLVGVDTSTWGYFKIIGLKGTPLDRIDGVMIIGMFAGALGVSLMANNIKLRFPQSKIRILQALLGGIIAGFGARLGMGCNLASFFTGIPQFSLHAWFFTIMSLMGVWVGTKIIVLPIFRSPIKLQKVTSQKEFHQSPIREKLFFLLGVLVFLGIFIWIGYLMVSGTIPEGKRIPILGIAMLFGVGFGTIISRAQICFTSAFRDLFITGRGYMAKAVIIGMIVSTIGVFSYVMLGLPPKIMWAAPNAIIGGFLFGVGIVIAGGCECGWMYRAVEGQVHYWIVGIGNVIGSTLLAATWDYYATPLATSFPRINLLEVFGDYGGLMVNYAGLLLFLALILLIERNYFKKTKRFEVIKEQR</sequence>
<organism evidence="10 11">
    <name type="scientific">Helicobacter apodemus</name>
    <dbReference type="NCBI Taxonomy" id="135569"/>
    <lineage>
        <taxon>Bacteria</taxon>
        <taxon>Pseudomonadati</taxon>
        <taxon>Campylobacterota</taxon>
        <taxon>Epsilonproteobacteria</taxon>
        <taxon>Campylobacterales</taxon>
        <taxon>Helicobacteraceae</taxon>
        <taxon>Helicobacter</taxon>
    </lineage>
</organism>
<keyword evidence="3" id="KW-1003">Cell membrane</keyword>
<feature type="transmembrane region" description="Helical" evidence="9">
    <location>
        <begin position="371"/>
        <end position="391"/>
    </location>
</feature>
<keyword evidence="5 9" id="KW-0812">Transmembrane</keyword>
<keyword evidence="6 9" id="KW-1133">Transmembrane helix</keyword>
<feature type="transmembrane region" description="Helical" evidence="9">
    <location>
        <begin position="194"/>
        <end position="213"/>
    </location>
</feature>
<comment type="subcellular location">
    <subcellularLocation>
        <location evidence="1">Cell inner membrane</location>
        <topology evidence="1">Multi-pass membrane protein</topology>
    </subcellularLocation>
</comment>
<evidence type="ECO:0000256" key="5">
    <source>
        <dbReference type="ARBA" id="ARBA00022692"/>
    </source>
</evidence>
<feature type="transmembrane region" description="Helical" evidence="9">
    <location>
        <begin position="20"/>
        <end position="40"/>
    </location>
</feature>
<evidence type="ECO:0000256" key="8">
    <source>
        <dbReference type="ARBA" id="ARBA00035655"/>
    </source>
</evidence>
<feature type="transmembrane region" description="Helical" evidence="9">
    <location>
        <begin position="109"/>
        <end position="127"/>
    </location>
</feature>
<protein>
    <recommendedName>
        <fullName evidence="12">YeeE/YedE family protein</fullName>
    </recommendedName>
</protein>
<accession>A0A2U8FCC4</accession>
<dbReference type="GO" id="GO:0005886">
    <property type="term" value="C:plasma membrane"/>
    <property type="evidence" value="ECO:0007669"/>
    <property type="project" value="UniProtKB-SubCell"/>
</dbReference>
<feature type="transmembrane region" description="Helical" evidence="9">
    <location>
        <begin position="299"/>
        <end position="321"/>
    </location>
</feature>
<evidence type="ECO:0008006" key="12">
    <source>
        <dbReference type="Google" id="ProtNLM"/>
    </source>
</evidence>
<dbReference type="InterPro" id="IPR047732">
    <property type="entry name" value="YedE-like"/>
</dbReference>
<evidence type="ECO:0000313" key="11">
    <source>
        <dbReference type="Proteomes" id="UP000244890"/>
    </source>
</evidence>
<comment type="similarity">
    <text evidence="8">Belongs to the TsuA/YedE (TC 9.B.102) family.</text>
</comment>
<dbReference type="RefSeq" id="WP_108910735.1">
    <property type="nucleotide sequence ID" value="NZ_CP021886.1"/>
</dbReference>
<evidence type="ECO:0000256" key="7">
    <source>
        <dbReference type="ARBA" id="ARBA00023136"/>
    </source>
</evidence>
<evidence type="ECO:0000256" key="1">
    <source>
        <dbReference type="ARBA" id="ARBA00004429"/>
    </source>
</evidence>